<keyword evidence="3" id="KW-1185">Reference proteome</keyword>
<feature type="chain" id="PRO_5002633080" description="PEBP-like protein" evidence="1">
    <location>
        <begin position="20"/>
        <end position="203"/>
    </location>
</feature>
<dbReference type="OMA" id="YFFELIA"/>
<evidence type="ECO:0000313" key="2">
    <source>
        <dbReference type="EMBL" id="EAW11746.1"/>
    </source>
</evidence>
<accession>A1CFU7</accession>
<dbReference type="InterPro" id="IPR036610">
    <property type="entry name" value="PEBP-like_sf"/>
</dbReference>
<dbReference type="GeneID" id="4704826"/>
<dbReference type="HOGENOM" id="CLU_083918_1_0_1"/>
<evidence type="ECO:0000256" key="1">
    <source>
        <dbReference type="SAM" id="SignalP"/>
    </source>
</evidence>
<reference evidence="2 3" key="1">
    <citation type="journal article" date="2008" name="PLoS Genet.">
        <title>Genomic islands in the pathogenic filamentous fungus Aspergillus fumigatus.</title>
        <authorList>
            <person name="Fedorova N.D."/>
            <person name="Khaldi N."/>
            <person name="Joardar V.S."/>
            <person name="Maiti R."/>
            <person name="Amedeo P."/>
            <person name="Anderson M.J."/>
            <person name="Crabtree J."/>
            <person name="Silva J.C."/>
            <person name="Badger J.H."/>
            <person name="Albarraq A."/>
            <person name="Angiuoli S."/>
            <person name="Bussey H."/>
            <person name="Bowyer P."/>
            <person name="Cotty P.J."/>
            <person name="Dyer P.S."/>
            <person name="Egan A."/>
            <person name="Galens K."/>
            <person name="Fraser-Liggett C.M."/>
            <person name="Haas B.J."/>
            <person name="Inman J.M."/>
            <person name="Kent R."/>
            <person name="Lemieux S."/>
            <person name="Malavazi I."/>
            <person name="Orvis J."/>
            <person name="Roemer T."/>
            <person name="Ronning C.M."/>
            <person name="Sundaram J.P."/>
            <person name="Sutton G."/>
            <person name="Turner G."/>
            <person name="Venter J.C."/>
            <person name="White O.R."/>
            <person name="Whitty B.R."/>
            <person name="Youngman P."/>
            <person name="Wolfe K.H."/>
            <person name="Goldman G.H."/>
            <person name="Wortman J.R."/>
            <person name="Jiang B."/>
            <person name="Denning D.W."/>
            <person name="Nierman W.C."/>
        </authorList>
    </citation>
    <scope>NUCLEOTIDE SEQUENCE [LARGE SCALE GENOMIC DNA]</scope>
    <source>
        <strain evidence="3">ATCC 1007 / CBS 513.65 / DSM 816 / NCTC 3887 / NRRL 1</strain>
    </source>
</reference>
<proteinExistence type="predicted"/>
<dbReference type="OrthoDB" id="10251855at2759"/>
<dbReference type="InterPro" id="IPR049556">
    <property type="entry name" value="PhiB"/>
</dbReference>
<name>A1CFU7_ASPCL</name>
<keyword evidence="1" id="KW-0732">Signal</keyword>
<dbReference type="PANTHER" id="PTHR30289">
    <property type="entry name" value="UNCHARACTERIZED PROTEIN YBCL-RELATED"/>
    <property type="match status" value="1"/>
</dbReference>
<organism evidence="2 3">
    <name type="scientific">Aspergillus clavatus (strain ATCC 1007 / CBS 513.65 / DSM 816 / NCTC 3887 / NRRL 1 / QM 1276 / 107)</name>
    <dbReference type="NCBI Taxonomy" id="344612"/>
    <lineage>
        <taxon>Eukaryota</taxon>
        <taxon>Fungi</taxon>
        <taxon>Dikarya</taxon>
        <taxon>Ascomycota</taxon>
        <taxon>Pezizomycotina</taxon>
        <taxon>Eurotiomycetes</taxon>
        <taxon>Eurotiomycetidae</taxon>
        <taxon>Eurotiales</taxon>
        <taxon>Aspergillaceae</taxon>
        <taxon>Aspergillus</taxon>
        <taxon>Aspergillus subgen. Fumigati</taxon>
    </lineage>
</organism>
<dbReference type="SUPFAM" id="SSF49777">
    <property type="entry name" value="PEBP-like"/>
    <property type="match status" value="1"/>
</dbReference>
<dbReference type="VEuPathDB" id="FungiDB:ACLA_094460"/>
<dbReference type="Proteomes" id="UP000006701">
    <property type="component" value="Unassembled WGS sequence"/>
</dbReference>
<dbReference type="KEGG" id="act:ACLA_094460"/>
<dbReference type="InterPro" id="IPR008914">
    <property type="entry name" value="PEBP"/>
</dbReference>
<dbReference type="STRING" id="344612.A1CFU7"/>
<evidence type="ECO:0000313" key="3">
    <source>
        <dbReference type="Proteomes" id="UP000006701"/>
    </source>
</evidence>
<dbReference type="Pfam" id="PF01161">
    <property type="entry name" value="PBP"/>
    <property type="match status" value="1"/>
</dbReference>
<dbReference type="AlphaFoldDB" id="A1CFU7"/>
<dbReference type="CDD" id="cd00457">
    <property type="entry name" value="PEBP"/>
    <property type="match status" value="1"/>
</dbReference>
<dbReference type="PANTHER" id="PTHR30289:SF1">
    <property type="entry name" value="PEBP (PHOSPHATIDYLETHANOLAMINE-BINDING PROTEIN) FAMILY PROTEIN"/>
    <property type="match status" value="1"/>
</dbReference>
<evidence type="ECO:0008006" key="4">
    <source>
        <dbReference type="Google" id="ProtNLM"/>
    </source>
</evidence>
<dbReference type="EMBL" id="DS027052">
    <property type="protein sequence ID" value="EAW11746.1"/>
    <property type="molecule type" value="Genomic_DNA"/>
</dbReference>
<dbReference type="RefSeq" id="XP_001273172.1">
    <property type="nucleotide sequence ID" value="XM_001273171.1"/>
</dbReference>
<feature type="signal peptide" evidence="1">
    <location>
        <begin position="1"/>
        <end position="19"/>
    </location>
</feature>
<protein>
    <recommendedName>
        <fullName evidence="4">PEBP-like protein</fullName>
    </recommendedName>
</protein>
<dbReference type="eggNOG" id="ENOG502SQR1">
    <property type="taxonomic scope" value="Eukaryota"/>
</dbReference>
<gene>
    <name evidence="2" type="ORF">ACLA_094460</name>
</gene>
<dbReference type="Gene3D" id="3.90.280.10">
    <property type="entry name" value="PEBP-like"/>
    <property type="match status" value="1"/>
</dbReference>
<sequence>MHLTVFTISYCLLLTSVNGQHEKLFTSRPAFAKYPYPTISLRCHEIGPSGSTLHVDHMAEGAGYVPSLSWPSAARNVREYLLVSEDPDAPLSHSVIHGLYYGIPRVFTGIDHEDFELNEKHDDPYLLKGGFRYGQNRGDTVYLPPRSLPGQGPHRYFYELIALNQPIDRSKLSDRATLEEIEAAIRGKVVGWGAWAGVVKNEG</sequence>